<organism evidence="1 2">
    <name type="scientific">Paucidesulfovibrio gracilis DSM 16080</name>
    <dbReference type="NCBI Taxonomy" id="1121449"/>
    <lineage>
        <taxon>Bacteria</taxon>
        <taxon>Pseudomonadati</taxon>
        <taxon>Thermodesulfobacteriota</taxon>
        <taxon>Desulfovibrionia</taxon>
        <taxon>Desulfovibrionales</taxon>
        <taxon>Desulfovibrionaceae</taxon>
        <taxon>Paucidesulfovibrio</taxon>
    </lineage>
</organism>
<dbReference type="STRING" id="1121449.SAMN02745704_01898"/>
<evidence type="ECO:0008006" key="3">
    <source>
        <dbReference type="Google" id="ProtNLM"/>
    </source>
</evidence>
<dbReference type="RefSeq" id="WP_078717455.1">
    <property type="nucleotide sequence ID" value="NZ_FUYC01000008.1"/>
</dbReference>
<sequence length="75" mass="8751">MNDRICIKGAKAICMAVGENPKEIVRLVREQGLPAWKRENRGTWRALPEDLLMWMRLQRNRHLDVAGTCGRKFDM</sequence>
<keyword evidence="2" id="KW-1185">Reference proteome</keyword>
<protein>
    <recommendedName>
        <fullName evidence="3">DNA-binding protein</fullName>
    </recommendedName>
</protein>
<reference evidence="1 2" key="1">
    <citation type="submission" date="2017-02" db="EMBL/GenBank/DDBJ databases">
        <authorList>
            <person name="Peterson S.W."/>
        </authorList>
    </citation>
    <scope>NUCLEOTIDE SEQUENCE [LARGE SCALE GENOMIC DNA]</scope>
    <source>
        <strain evidence="1 2">DSM 16080</strain>
    </source>
</reference>
<evidence type="ECO:0000313" key="1">
    <source>
        <dbReference type="EMBL" id="SKA85588.1"/>
    </source>
</evidence>
<dbReference type="AlphaFoldDB" id="A0A1T4X902"/>
<proteinExistence type="predicted"/>
<dbReference type="Proteomes" id="UP000190027">
    <property type="component" value="Unassembled WGS sequence"/>
</dbReference>
<accession>A0A1T4X902</accession>
<evidence type="ECO:0000313" key="2">
    <source>
        <dbReference type="Proteomes" id="UP000190027"/>
    </source>
</evidence>
<dbReference type="OrthoDB" id="5459353at2"/>
<gene>
    <name evidence="1" type="ORF">SAMN02745704_01898</name>
</gene>
<name>A0A1T4X902_9BACT</name>
<dbReference type="EMBL" id="FUYC01000008">
    <property type="protein sequence ID" value="SKA85588.1"/>
    <property type="molecule type" value="Genomic_DNA"/>
</dbReference>